<dbReference type="AlphaFoldDB" id="A0A0A8XU97"/>
<accession>A0A0A8XU97</accession>
<dbReference type="EMBL" id="GBRH01282618">
    <property type="protein sequence ID" value="JAD15277.1"/>
    <property type="molecule type" value="Transcribed_RNA"/>
</dbReference>
<evidence type="ECO:0000313" key="1">
    <source>
        <dbReference type="EMBL" id="JAD15277.1"/>
    </source>
</evidence>
<protein>
    <submittedName>
        <fullName evidence="1">Uncharacterized protein</fullName>
    </submittedName>
</protein>
<reference evidence="1" key="1">
    <citation type="submission" date="2014-09" db="EMBL/GenBank/DDBJ databases">
        <authorList>
            <person name="Magalhaes I.L.F."/>
            <person name="Oliveira U."/>
            <person name="Santos F.R."/>
            <person name="Vidigal T.H.D.A."/>
            <person name="Brescovit A.D."/>
            <person name="Santos A.J."/>
        </authorList>
    </citation>
    <scope>NUCLEOTIDE SEQUENCE</scope>
    <source>
        <tissue evidence="1">Shoot tissue taken approximately 20 cm above the soil surface</tissue>
    </source>
</reference>
<name>A0A0A8XU97_ARUDO</name>
<reference evidence="1" key="2">
    <citation type="journal article" date="2015" name="Data Brief">
        <title>Shoot transcriptome of the giant reed, Arundo donax.</title>
        <authorList>
            <person name="Barrero R.A."/>
            <person name="Guerrero F.D."/>
            <person name="Moolhuijzen P."/>
            <person name="Goolsby J.A."/>
            <person name="Tidwell J."/>
            <person name="Bellgard S.E."/>
            <person name="Bellgard M.I."/>
        </authorList>
    </citation>
    <scope>NUCLEOTIDE SEQUENCE</scope>
    <source>
        <tissue evidence="1">Shoot tissue taken approximately 20 cm above the soil surface</tissue>
    </source>
</reference>
<proteinExistence type="predicted"/>
<sequence>MLPITQSTFVYPGYPESTKVLTRC</sequence>
<organism evidence="1">
    <name type="scientific">Arundo donax</name>
    <name type="common">Giant reed</name>
    <name type="synonym">Donax arundinaceus</name>
    <dbReference type="NCBI Taxonomy" id="35708"/>
    <lineage>
        <taxon>Eukaryota</taxon>
        <taxon>Viridiplantae</taxon>
        <taxon>Streptophyta</taxon>
        <taxon>Embryophyta</taxon>
        <taxon>Tracheophyta</taxon>
        <taxon>Spermatophyta</taxon>
        <taxon>Magnoliopsida</taxon>
        <taxon>Liliopsida</taxon>
        <taxon>Poales</taxon>
        <taxon>Poaceae</taxon>
        <taxon>PACMAD clade</taxon>
        <taxon>Arundinoideae</taxon>
        <taxon>Arundineae</taxon>
        <taxon>Arundo</taxon>
    </lineage>
</organism>